<sequence length="417" mass="45260">MTHQYPEPPQLFGPEQTADPYPAYAELRAQAPVCPVKLPDGVETWFVTGYADADRALSHPGLSKDPASVREMLRKAGSPFFTEAYDRFNAHMLNADPPEHTRLRQPVSRAFTPRRVAGMRPRVERLADELLDAMAAGDAECDLLEAYARPLPLPVICELMGVPGEDSVQVMEWSEALFSPPGTMPISPQEAGVRLGEYVTDLVESRKAARAAEAEDPDAEEDLIGQLIRTPTLSHQELLSTVLLVLLTGHSSTSDLIGNAVVALLRNPEQLELFKNDPELTDSAVDELMRYDTSVFRATIRVAAEDVALGSAVIPQGSLVGVVLGAANRDPERFPDPDRLDLTRTDRANLALGQGVHYCLGSALARLVTGVALTKLFARFPDLALAAPEDRQDWMNPGSGVGRALMSLPVVLRDASA</sequence>
<dbReference type="Proteomes" id="UP001432222">
    <property type="component" value="Chromosome"/>
</dbReference>
<proteinExistence type="inferred from homology"/>
<accession>A0ABZ1U5D5</accession>
<dbReference type="Pfam" id="PF00067">
    <property type="entry name" value="p450"/>
    <property type="match status" value="1"/>
</dbReference>
<evidence type="ECO:0000313" key="3">
    <source>
        <dbReference type="Proteomes" id="UP001432222"/>
    </source>
</evidence>
<dbReference type="EMBL" id="CP108110">
    <property type="protein sequence ID" value="WUQ86358.1"/>
    <property type="molecule type" value="Genomic_DNA"/>
</dbReference>
<dbReference type="PANTHER" id="PTHR46696:SF1">
    <property type="entry name" value="CYTOCHROME P450 YJIB-RELATED"/>
    <property type="match status" value="1"/>
</dbReference>
<gene>
    <name evidence="2" type="ORF">OHA16_27440</name>
</gene>
<comment type="similarity">
    <text evidence="1">Belongs to the cytochrome P450 family.</text>
</comment>
<dbReference type="SUPFAM" id="SSF48264">
    <property type="entry name" value="Cytochrome P450"/>
    <property type="match status" value="1"/>
</dbReference>
<dbReference type="Gene3D" id="1.10.630.10">
    <property type="entry name" value="Cytochrome P450"/>
    <property type="match status" value="1"/>
</dbReference>
<keyword evidence="3" id="KW-1185">Reference proteome</keyword>
<dbReference type="InterPro" id="IPR036396">
    <property type="entry name" value="Cyt_P450_sf"/>
</dbReference>
<evidence type="ECO:0000313" key="2">
    <source>
        <dbReference type="EMBL" id="WUQ86358.1"/>
    </source>
</evidence>
<evidence type="ECO:0000256" key="1">
    <source>
        <dbReference type="ARBA" id="ARBA00010617"/>
    </source>
</evidence>
<dbReference type="InterPro" id="IPR002397">
    <property type="entry name" value="Cyt_P450_B"/>
</dbReference>
<dbReference type="PRINTS" id="PR00359">
    <property type="entry name" value="BP450"/>
</dbReference>
<protein>
    <submittedName>
        <fullName evidence="2">Cytochrome P450</fullName>
    </submittedName>
</protein>
<reference evidence="2" key="1">
    <citation type="submission" date="2022-10" db="EMBL/GenBank/DDBJ databases">
        <title>The complete genomes of actinobacterial strains from the NBC collection.</title>
        <authorList>
            <person name="Joergensen T.S."/>
            <person name="Alvarez Arevalo M."/>
            <person name="Sterndorff E.B."/>
            <person name="Faurdal D."/>
            <person name="Vuksanovic O."/>
            <person name="Mourched A.-S."/>
            <person name="Charusanti P."/>
            <person name="Shaw S."/>
            <person name="Blin K."/>
            <person name="Weber T."/>
        </authorList>
    </citation>
    <scope>NUCLEOTIDE SEQUENCE</scope>
    <source>
        <strain evidence="2">NBC_00222</strain>
    </source>
</reference>
<dbReference type="CDD" id="cd11029">
    <property type="entry name" value="CYP107-like"/>
    <property type="match status" value="1"/>
</dbReference>
<organism evidence="2 3">
    <name type="scientific">Kitasatospora purpeofusca</name>
    <dbReference type="NCBI Taxonomy" id="67352"/>
    <lineage>
        <taxon>Bacteria</taxon>
        <taxon>Bacillati</taxon>
        <taxon>Actinomycetota</taxon>
        <taxon>Actinomycetes</taxon>
        <taxon>Kitasatosporales</taxon>
        <taxon>Streptomycetaceae</taxon>
        <taxon>Kitasatospora</taxon>
    </lineage>
</organism>
<dbReference type="PANTHER" id="PTHR46696">
    <property type="entry name" value="P450, PUTATIVE (EUROFUNG)-RELATED"/>
    <property type="match status" value="1"/>
</dbReference>
<dbReference type="RefSeq" id="WP_328956985.1">
    <property type="nucleotide sequence ID" value="NZ_CP108110.1"/>
</dbReference>
<dbReference type="InterPro" id="IPR001128">
    <property type="entry name" value="Cyt_P450"/>
</dbReference>
<name>A0ABZ1U5D5_9ACTN</name>